<sequence length="161" mass="17802">MKILITGGTSAAALKLSNALIGHQIILADYGDVPSIKSAAFTMVSLGDKNDDTIAHNLLNNCLDHEVDAILPLQNFEIEPVSKSAVLFDEFNIKTLIPKREILNAYFSINQIPKSSEYTIYIDGEVVFTTIEETLLTLHGRGENLNGAFYFMDQKLQLITI</sequence>
<evidence type="ECO:0000313" key="2">
    <source>
        <dbReference type="Proteomes" id="UP000310477"/>
    </source>
</evidence>
<dbReference type="RefSeq" id="WP_136877142.1">
    <property type="nucleotide sequence ID" value="NZ_SWBO01000005.1"/>
</dbReference>
<dbReference type="OrthoDB" id="707775at2"/>
<name>A0A4U1C600_9SPHI</name>
<keyword evidence="2" id="KW-1185">Reference proteome</keyword>
<dbReference type="Proteomes" id="UP000310477">
    <property type="component" value="Unassembled WGS sequence"/>
</dbReference>
<organism evidence="1 2">
    <name type="scientific">Pedobacter cryotolerans</name>
    <dbReference type="NCBI Taxonomy" id="2571270"/>
    <lineage>
        <taxon>Bacteria</taxon>
        <taxon>Pseudomonadati</taxon>
        <taxon>Bacteroidota</taxon>
        <taxon>Sphingobacteriia</taxon>
        <taxon>Sphingobacteriales</taxon>
        <taxon>Sphingobacteriaceae</taxon>
        <taxon>Pedobacter</taxon>
    </lineage>
</organism>
<protein>
    <submittedName>
        <fullName evidence="1">Uncharacterized protein</fullName>
    </submittedName>
</protein>
<dbReference type="AlphaFoldDB" id="A0A4U1C600"/>
<dbReference type="EMBL" id="SWBO01000005">
    <property type="protein sequence ID" value="TKB99978.1"/>
    <property type="molecule type" value="Genomic_DNA"/>
</dbReference>
<accession>A0A4U1C600</accession>
<gene>
    <name evidence="1" type="ORF">FA045_11090</name>
</gene>
<evidence type="ECO:0000313" key="1">
    <source>
        <dbReference type="EMBL" id="TKB99978.1"/>
    </source>
</evidence>
<reference evidence="1 2" key="1">
    <citation type="submission" date="2019-04" db="EMBL/GenBank/DDBJ databases">
        <title>Pedobacter sp. AR-2-6 sp. nov., isolated from Arctic soil.</title>
        <authorList>
            <person name="Dahal R.H."/>
            <person name="Kim D.-U."/>
        </authorList>
    </citation>
    <scope>NUCLEOTIDE SEQUENCE [LARGE SCALE GENOMIC DNA]</scope>
    <source>
        <strain evidence="1 2">AR-2-6</strain>
    </source>
</reference>
<dbReference type="Gene3D" id="3.40.50.20">
    <property type="match status" value="1"/>
</dbReference>
<proteinExistence type="predicted"/>
<comment type="caution">
    <text evidence="1">The sequence shown here is derived from an EMBL/GenBank/DDBJ whole genome shotgun (WGS) entry which is preliminary data.</text>
</comment>